<protein>
    <submittedName>
        <fullName evidence="5">Multidrug and toxin extrusion protein</fullName>
    </submittedName>
</protein>
<dbReference type="InterPro" id="IPR002528">
    <property type="entry name" value="MATE_fam"/>
</dbReference>
<dbReference type="OrthoDB" id="2126698at2759"/>
<feature type="transmembrane region" description="Helical" evidence="2">
    <location>
        <begin position="148"/>
        <end position="173"/>
    </location>
</feature>
<feature type="transmembrane region" description="Helical" evidence="2">
    <location>
        <begin position="68"/>
        <end position="88"/>
    </location>
</feature>
<name>A0A0R3T7S4_RODNA</name>
<keyword evidence="2" id="KW-0812">Transmembrane</keyword>
<accession>A0A0R3T7S4</accession>
<dbReference type="PANTHER" id="PTHR11206">
    <property type="entry name" value="MULTIDRUG RESISTANCE PROTEIN"/>
    <property type="match status" value="1"/>
</dbReference>
<sequence>MLATRGPWSSIDLGLAEPIGGTSYPIGLIFVMNKVYPPLVGSIVGNIVNFGSHYLFYHYTQYGFVGSALSQSIAFLSQLIVIVVYIHISKIYRKTWDAIHVELWHDWGTWFKLAIPGMMMLGLEWWVCESGSILAGIRGEQYLAVQTILNNVESMLFCTFPLGFCVSTSIRIGQFVGANKAEGPISTALIALITIFCLCSMNAVILLFTRSYIPRIFTNDATQYTQQSKGTSSWLTSAPCTVLGSCPLCALWGLAAWRLHYTRYSTNLSTQSLISQQDGGSCGQQFSTGAACFEHIL</sequence>
<keyword evidence="2" id="KW-1133">Transmembrane helix</keyword>
<dbReference type="Pfam" id="PF01554">
    <property type="entry name" value="MatE"/>
    <property type="match status" value="1"/>
</dbReference>
<dbReference type="AlphaFoldDB" id="A0A0R3T7S4"/>
<reference evidence="3 4" key="2">
    <citation type="submission" date="2018-11" db="EMBL/GenBank/DDBJ databases">
        <authorList>
            <consortium name="Pathogen Informatics"/>
        </authorList>
    </citation>
    <scope>NUCLEOTIDE SEQUENCE [LARGE SCALE GENOMIC DNA]</scope>
</reference>
<dbReference type="WBParaSite" id="HNAJ_0000311201-mRNA-1">
    <property type="protein sequence ID" value="HNAJ_0000311201-mRNA-1"/>
    <property type="gene ID" value="HNAJ_0000311201"/>
</dbReference>
<evidence type="ECO:0000313" key="3">
    <source>
        <dbReference type="EMBL" id="VDN98970.1"/>
    </source>
</evidence>
<evidence type="ECO:0000256" key="1">
    <source>
        <dbReference type="ARBA" id="ARBA00010199"/>
    </source>
</evidence>
<organism evidence="5">
    <name type="scientific">Rodentolepis nana</name>
    <name type="common">Dwarf tapeworm</name>
    <name type="synonym">Hymenolepis nana</name>
    <dbReference type="NCBI Taxonomy" id="102285"/>
    <lineage>
        <taxon>Eukaryota</taxon>
        <taxon>Metazoa</taxon>
        <taxon>Spiralia</taxon>
        <taxon>Lophotrochozoa</taxon>
        <taxon>Platyhelminthes</taxon>
        <taxon>Cestoda</taxon>
        <taxon>Eucestoda</taxon>
        <taxon>Cyclophyllidea</taxon>
        <taxon>Hymenolepididae</taxon>
        <taxon>Rodentolepis</taxon>
    </lineage>
</organism>
<comment type="similarity">
    <text evidence="1">Belongs to the multi antimicrobial extrusion (MATE) (TC 2.A.66.1) family.</text>
</comment>
<evidence type="ECO:0000313" key="4">
    <source>
        <dbReference type="Proteomes" id="UP000278807"/>
    </source>
</evidence>
<feature type="transmembrane region" description="Helical" evidence="2">
    <location>
        <begin position="108"/>
        <end position="127"/>
    </location>
</feature>
<dbReference type="GO" id="GO:0042910">
    <property type="term" value="F:xenobiotic transmembrane transporter activity"/>
    <property type="evidence" value="ECO:0007669"/>
    <property type="project" value="InterPro"/>
</dbReference>
<proteinExistence type="inferred from homology"/>
<reference evidence="5" key="1">
    <citation type="submission" date="2017-02" db="UniProtKB">
        <authorList>
            <consortium name="WormBaseParasite"/>
        </authorList>
    </citation>
    <scope>IDENTIFICATION</scope>
</reference>
<evidence type="ECO:0000256" key="2">
    <source>
        <dbReference type="SAM" id="Phobius"/>
    </source>
</evidence>
<gene>
    <name evidence="3" type="ORF">HNAJ_LOCUS3111</name>
</gene>
<dbReference type="GO" id="GO:0016020">
    <property type="term" value="C:membrane"/>
    <property type="evidence" value="ECO:0007669"/>
    <property type="project" value="InterPro"/>
</dbReference>
<feature type="transmembrane region" description="Helical" evidence="2">
    <location>
        <begin position="185"/>
        <end position="208"/>
    </location>
</feature>
<evidence type="ECO:0000313" key="5">
    <source>
        <dbReference type="WBParaSite" id="HNAJ_0000311201-mRNA-1"/>
    </source>
</evidence>
<dbReference type="GO" id="GO:0015297">
    <property type="term" value="F:antiporter activity"/>
    <property type="evidence" value="ECO:0007669"/>
    <property type="project" value="InterPro"/>
</dbReference>
<dbReference type="STRING" id="102285.A0A0R3T7S4"/>
<dbReference type="Proteomes" id="UP000278807">
    <property type="component" value="Unassembled WGS sequence"/>
</dbReference>
<keyword evidence="4" id="KW-1185">Reference proteome</keyword>
<keyword evidence="2" id="KW-0472">Membrane</keyword>
<feature type="transmembrane region" description="Helical" evidence="2">
    <location>
        <begin position="35"/>
        <end position="56"/>
    </location>
</feature>
<dbReference type="EMBL" id="UZAE01001718">
    <property type="protein sequence ID" value="VDN98970.1"/>
    <property type="molecule type" value="Genomic_DNA"/>
</dbReference>